<reference evidence="1" key="1">
    <citation type="journal article" date="2014" name="Front. Microbiol.">
        <title>High frequency of phylogenetically diverse reductive dehalogenase-homologous genes in deep subseafloor sedimentary metagenomes.</title>
        <authorList>
            <person name="Kawai M."/>
            <person name="Futagami T."/>
            <person name="Toyoda A."/>
            <person name="Takaki Y."/>
            <person name="Nishi S."/>
            <person name="Hori S."/>
            <person name="Arai W."/>
            <person name="Tsubouchi T."/>
            <person name="Morono Y."/>
            <person name="Uchiyama I."/>
            <person name="Ito T."/>
            <person name="Fujiyama A."/>
            <person name="Inagaki F."/>
            <person name="Takami H."/>
        </authorList>
    </citation>
    <scope>NUCLEOTIDE SEQUENCE</scope>
    <source>
        <strain evidence="1">Expedition CK06-06</strain>
    </source>
</reference>
<organism evidence="1">
    <name type="scientific">marine sediment metagenome</name>
    <dbReference type="NCBI Taxonomy" id="412755"/>
    <lineage>
        <taxon>unclassified sequences</taxon>
        <taxon>metagenomes</taxon>
        <taxon>ecological metagenomes</taxon>
    </lineage>
</organism>
<gene>
    <name evidence="1" type="ORF">S03H2_11796</name>
</gene>
<accession>X1FET6</accession>
<comment type="caution">
    <text evidence="1">The sequence shown here is derived from an EMBL/GenBank/DDBJ whole genome shotgun (WGS) entry which is preliminary data.</text>
</comment>
<protein>
    <submittedName>
        <fullName evidence="1">Uncharacterized protein</fullName>
    </submittedName>
</protein>
<proteinExistence type="predicted"/>
<dbReference type="EMBL" id="BARU01006007">
    <property type="protein sequence ID" value="GAH44141.1"/>
    <property type="molecule type" value="Genomic_DNA"/>
</dbReference>
<dbReference type="AlphaFoldDB" id="X1FET6"/>
<name>X1FET6_9ZZZZ</name>
<sequence>IKDEKLCDYLTRFDFIAKQELIDIFADQGADWGISVYNTSQIKDYSLDLYLIKKKPMLRTEAVFIRTGEEMNEEKYEHLFYQISEASKVALWTVFVTTPRGICNIGFERILNDMKKLRTWFYVVDPIHQKILGIYKGKKSKDYQTKIRDEYIQKLPHEPIRAASRLANISTYYFKESEAYSPKSYTMYEILPKEILLAEDHSIAVKPKFSNIFRSLLIIDPESGVSMVSHSSEDYPVDKELISGFLSAMDSFVSEIGGTTNKNIERHKIIAPREKIPGHINT</sequence>
<feature type="non-terminal residue" evidence="1">
    <location>
        <position position="1"/>
    </location>
</feature>
<evidence type="ECO:0000313" key="1">
    <source>
        <dbReference type="EMBL" id="GAH44141.1"/>
    </source>
</evidence>